<feature type="coiled-coil region" evidence="1">
    <location>
        <begin position="394"/>
        <end position="421"/>
    </location>
</feature>
<sequence length="574" mass="67373">MFIKYLKIEDNKSTVREIKFHKGINLIVDETVNLSDTETGNNVGKTTVLKLIDFCLGANSKIIYTDNENKKEIDLVKDYLIHNKVLITLILKEDLEIEESNEIVIERNFLSRKEKVMRINGKNLAKNDGKDFENELDNLIFGKRKEKKPSFRQIIAHSIRYTDERVNNTLKVLSSFTTLAEYEMLYLYLFGISIADRSKILKKIKTEKDYKKRIEKKQSKTELELSLAMIDDTISRLELKKNNLNINYNYEEDLNNLNDVKYEISYTSTKISELSLRKKIILEAEEELKSNKSNIDLQQLKIIYNQASKYITNIHKTFEELVSYHNNMILEKIRFLTQDIPEIELEITRLQQNLQNLLFKEKTLTNKIAKSDPFSELESIIVQLNENYHRKGEIENLISQIDEVEKKITSLEDELNNIDEGLFTEKFNEKIKNRLMDFNNNYFSLVSNELYGEKYGISFNINEDKKTGKKIYVFDSFNANSSSGKKQGEILCFDLAYILFADEEKIPVLHFILNDKKELMHGNQLIKVSDFIKDKNIQLVFSILKDKLPDKLNNEDYIVLRLSQNNKLFKIENR</sequence>
<proteinExistence type="predicted"/>
<evidence type="ECO:0000259" key="2">
    <source>
        <dbReference type="Pfam" id="PF10088"/>
    </source>
</evidence>
<dbReference type="EMBL" id="OAOP01000003">
    <property type="protein sequence ID" value="SNX69524.1"/>
    <property type="molecule type" value="Genomic_DNA"/>
</dbReference>
<evidence type="ECO:0000256" key="1">
    <source>
        <dbReference type="SAM" id="Coils"/>
    </source>
</evidence>
<dbReference type="Pfam" id="PF10088">
    <property type="entry name" value="DUF2326"/>
    <property type="match status" value="1"/>
</dbReference>
<feature type="domain" description="DUF2326" evidence="2">
    <location>
        <begin position="447"/>
        <end position="572"/>
    </location>
</feature>
<gene>
    <name evidence="3" type="ORF">SAMN05877753_10396</name>
</gene>
<evidence type="ECO:0000313" key="3">
    <source>
        <dbReference type="EMBL" id="SNX69524.1"/>
    </source>
</evidence>
<organism evidence="3 4">
    <name type="scientific">Bacillus oleivorans</name>
    <dbReference type="NCBI Taxonomy" id="1448271"/>
    <lineage>
        <taxon>Bacteria</taxon>
        <taxon>Bacillati</taxon>
        <taxon>Bacillota</taxon>
        <taxon>Bacilli</taxon>
        <taxon>Bacillales</taxon>
        <taxon>Bacillaceae</taxon>
        <taxon>Bacillus</taxon>
    </lineage>
</organism>
<reference evidence="3 4" key="1">
    <citation type="submission" date="2017-08" db="EMBL/GenBank/DDBJ databases">
        <authorList>
            <person name="de Groot N.N."/>
        </authorList>
    </citation>
    <scope>NUCLEOTIDE SEQUENCE [LARGE SCALE GENOMIC DNA]</scope>
    <source>
        <strain evidence="3 4">JC228</strain>
    </source>
</reference>
<accession>A0A285CPT3</accession>
<dbReference type="Proteomes" id="UP000219546">
    <property type="component" value="Unassembled WGS sequence"/>
</dbReference>
<dbReference type="AlphaFoldDB" id="A0A285CPT3"/>
<dbReference type="RefSeq" id="WP_179714209.1">
    <property type="nucleotide sequence ID" value="NZ_JBEPMQ010000002.1"/>
</dbReference>
<feature type="coiled-coil region" evidence="1">
    <location>
        <begin position="333"/>
        <end position="367"/>
    </location>
</feature>
<dbReference type="InterPro" id="IPR018760">
    <property type="entry name" value="DUF2326"/>
</dbReference>
<keyword evidence="4" id="KW-1185">Reference proteome</keyword>
<name>A0A285CPT3_9BACI</name>
<dbReference type="Gene3D" id="3.40.50.300">
    <property type="entry name" value="P-loop containing nucleotide triphosphate hydrolases"/>
    <property type="match status" value="1"/>
</dbReference>
<evidence type="ECO:0000313" key="4">
    <source>
        <dbReference type="Proteomes" id="UP000219546"/>
    </source>
</evidence>
<dbReference type="InterPro" id="IPR027417">
    <property type="entry name" value="P-loop_NTPase"/>
</dbReference>
<keyword evidence="1" id="KW-0175">Coiled coil</keyword>
<protein>
    <submittedName>
        <fullName evidence="3">Uncharacterized protein YydD</fullName>
    </submittedName>
</protein>